<proteinExistence type="predicted"/>
<accession>A0A9D1X8X8</accession>
<dbReference type="PROSITE" id="PS51257">
    <property type="entry name" value="PROKAR_LIPOPROTEIN"/>
    <property type="match status" value="1"/>
</dbReference>
<organism evidence="1 2">
    <name type="scientific">Candidatus Parabacteroides intestinipullorum</name>
    <dbReference type="NCBI Taxonomy" id="2838723"/>
    <lineage>
        <taxon>Bacteria</taxon>
        <taxon>Pseudomonadati</taxon>
        <taxon>Bacteroidota</taxon>
        <taxon>Bacteroidia</taxon>
        <taxon>Bacteroidales</taxon>
        <taxon>Tannerellaceae</taxon>
        <taxon>Parabacteroides</taxon>
    </lineage>
</organism>
<comment type="caution">
    <text evidence="1">The sequence shown here is derived from an EMBL/GenBank/DDBJ whole genome shotgun (WGS) entry which is preliminary data.</text>
</comment>
<dbReference type="EMBL" id="DXEL01000058">
    <property type="protein sequence ID" value="HIX75063.1"/>
    <property type="molecule type" value="Genomic_DNA"/>
</dbReference>
<dbReference type="AlphaFoldDB" id="A0A9D1X8X8"/>
<protein>
    <submittedName>
        <fullName evidence="1">6-bladed beta-propeller</fullName>
    </submittedName>
</protein>
<reference evidence="1" key="1">
    <citation type="journal article" date="2021" name="PeerJ">
        <title>Extensive microbial diversity within the chicken gut microbiome revealed by metagenomics and culture.</title>
        <authorList>
            <person name="Gilroy R."/>
            <person name="Ravi A."/>
            <person name="Getino M."/>
            <person name="Pursley I."/>
            <person name="Horton D.L."/>
            <person name="Alikhan N.F."/>
            <person name="Baker D."/>
            <person name="Gharbi K."/>
            <person name="Hall N."/>
            <person name="Watson M."/>
            <person name="Adriaenssens E.M."/>
            <person name="Foster-Nyarko E."/>
            <person name="Jarju S."/>
            <person name="Secka A."/>
            <person name="Antonio M."/>
            <person name="Oren A."/>
            <person name="Chaudhuri R.R."/>
            <person name="La Ragione R."/>
            <person name="Hildebrand F."/>
            <person name="Pallen M.J."/>
        </authorList>
    </citation>
    <scope>NUCLEOTIDE SEQUENCE</scope>
    <source>
        <strain evidence="1">ChiGjej6B6-14162</strain>
    </source>
</reference>
<gene>
    <name evidence="1" type="ORF">H9977_08550</name>
</gene>
<dbReference type="SUPFAM" id="SSF75011">
    <property type="entry name" value="3-carboxy-cis,cis-mucoante lactonizing enzyme"/>
    <property type="match status" value="1"/>
</dbReference>
<dbReference type="Pfam" id="PF17170">
    <property type="entry name" value="DUF5128"/>
    <property type="match status" value="1"/>
</dbReference>
<reference evidence="1" key="2">
    <citation type="submission" date="2021-04" db="EMBL/GenBank/DDBJ databases">
        <authorList>
            <person name="Gilroy R."/>
        </authorList>
    </citation>
    <scope>NUCLEOTIDE SEQUENCE</scope>
    <source>
        <strain evidence="1">ChiGjej6B6-14162</strain>
    </source>
</reference>
<evidence type="ECO:0000313" key="1">
    <source>
        <dbReference type="EMBL" id="HIX75063.1"/>
    </source>
</evidence>
<sequence length="399" mass="46171">MKKHVRWMSALLVASLLFGCGDGKQKDSDGLIRVDVSKSYPKKELILQDLFDIEYVPLETTDEMLTEGHIQYISDNYMIFKNLGRMAGEIFIFDRQGKAVRKINRLGQSGEEYLNILGIDYDEQADELFVNSHYSDKVFVYDSEGNYKRGFDYLDGILYNPIKILDTERLIAYDDYSEYDKVPVKRDCYLILSREDGRLLEKIHIPYKEKKSLIILRRDLNGKLTGNWGIRNTLMPPYQDGWLLIEPSADTIYSYSASRGLMPLIVRTPPVNEMDPEVFLFPTIFTDRYVFMQAVERSFNFGVDKDVPRTNLIYDKTEQTAYEGEVINRDFDGTPVNLWFAHRVIMEFNDDEIAFATRLEAPDLVEALNDGKLRGPLKEIASSLDEEDNPVILIAKYKK</sequence>
<dbReference type="Proteomes" id="UP000886740">
    <property type="component" value="Unassembled WGS sequence"/>
</dbReference>
<evidence type="ECO:0000313" key="2">
    <source>
        <dbReference type="Proteomes" id="UP000886740"/>
    </source>
</evidence>
<name>A0A9D1X8X8_9BACT</name>